<dbReference type="Proteomes" id="UP000054988">
    <property type="component" value="Unassembled WGS sequence"/>
</dbReference>
<proteinExistence type="predicted"/>
<evidence type="ECO:0000313" key="1">
    <source>
        <dbReference type="EMBL" id="KTB41145.1"/>
    </source>
</evidence>
<accession>A0A0W0G582</accession>
<dbReference type="EMBL" id="LATX01001508">
    <property type="protein sequence ID" value="KTB41145.1"/>
    <property type="molecule type" value="Genomic_DNA"/>
</dbReference>
<dbReference type="AlphaFoldDB" id="A0A0W0G582"/>
<gene>
    <name evidence="2" type="ORF">WG66_3691</name>
    <name evidence="1" type="ORF">WG66_6285</name>
</gene>
<organism evidence="2 3">
    <name type="scientific">Moniliophthora roreri</name>
    <name type="common">Frosty pod rot fungus</name>
    <name type="synonym">Monilia roreri</name>
    <dbReference type="NCBI Taxonomy" id="221103"/>
    <lineage>
        <taxon>Eukaryota</taxon>
        <taxon>Fungi</taxon>
        <taxon>Dikarya</taxon>
        <taxon>Basidiomycota</taxon>
        <taxon>Agaricomycotina</taxon>
        <taxon>Agaricomycetes</taxon>
        <taxon>Agaricomycetidae</taxon>
        <taxon>Agaricales</taxon>
        <taxon>Marasmiineae</taxon>
        <taxon>Marasmiaceae</taxon>
        <taxon>Moniliophthora</taxon>
    </lineage>
</organism>
<name>A0A0W0G582_MONRR</name>
<evidence type="ECO:0000313" key="3">
    <source>
        <dbReference type="Proteomes" id="UP000054988"/>
    </source>
</evidence>
<protein>
    <submittedName>
        <fullName evidence="2">Uncharacterized protein</fullName>
    </submittedName>
</protein>
<dbReference type="EMBL" id="LATX01001096">
    <property type="protein sequence ID" value="KTB43732.1"/>
    <property type="molecule type" value="Genomic_DNA"/>
</dbReference>
<comment type="caution">
    <text evidence="2">The sequence shown here is derived from an EMBL/GenBank/DDBJ whole genome shotgun (WGS) entry which is preliminary data.</text>
</comment>
<evidence type="ECO:0000313" key="2">
    <source>
        <dbReference type="EMBL" id="KTB43732.1"/>
    </source>
</evidence>
<reference evidence="2 3" key="1">
    <citation type="submission" date="2015-12" db="EMBL/GenBank/DDBJ databases">
        <title>Draft genome sequence of Moniliophthora roreri, the causal agent of frosty pod rot of cacao.</title>
        <authorList>
            <person name="Aime M.C."/>
            <person name="Diaz-Valderrama J.R."/>
            <person name="Kijpornyongpan T."/>
            <person name="Phillips-Mora W."/>
        </authorList>
    </citation>
    <scope>NUCLEOTIDE SEQUENCE [LARGE SCALE GENOMIC DNA]</scope>
    <source>
        <strain evidence="2 3">MCA 2952</strain>
    </source>
</reference>
<sequence>MTVSDLISWMGGHTHFWSFDEDGQSRIPEKEWERWDIPILTSSVLYDPEGLLSWPSHIYTALHKWQIARGFDPSTAHWAQHMDYPELEIIKKQPESSWWNRLWSAVPDLDISACAC</sequence>